<dbReference type="Proteomes" id="UP000249341">
    <property type="component" value="Unassembled WGS sequence"/>
</dbReference>
<reference evidence="6 7" key="1">
    <citation type="submission" date="2018-06" db="EMBL/GenBank/DDBJ databases">
        <title>Genomic Encyclopedia of Type Strains, Phase III (KMG-III): the genomes of soil and plant-associated and newly described type strains.</title>
        <authorList>
            <person name="Whitman W."/>
        </authorList>
    </citation>
    <scope>NUCLEOTIDE SEQUENCE [LARGE SCALE GENOMIC DNA]</scope>
    <source>
        <strain evidence="6 7">CGMCC 4.7090</strain>
    </source>
</reference>
<gene>
    <name evidence="6" type="ORF">B0I29_10598</name>
</gene>
<sequence length="507" mass="53485">MKTVRSRAAIIASSLLFAMAASAGEATAASKPSPAPKNTVKATAPVKVKGEVVATLESRLDATLSAKTINYYPSTAGWSAMWTSFDADRIDADLQKAAALGADNVRIIIFPQAFGYPTPKAEYAERLRKFISIADSYGMTVKLTLFDWWAGYNDAAGSAGWAKSVLSPYANDARVISVELKNEFNPDDQAGVAWARRIIPAVRTVVPQMPLTLSVDGGGGAPAMAKIKSLMAGTPLDYYDFHFYGNSERSLAELRKAQAAVSPAPIVVGETGLSTAASSEGEQAAFLARVFQAAKIAKVGSVAPWTLTDFSAGAIPSNSQVSKMPAQYKFGLYRADGAAKPAASVVRTYWAGGKVTNSVLDLGFEASAGNSPWRPYLAEQGAAVRVRDVARTGTGSARFSDTGRTSSALPSVRTSPITPVVAGQAWHAEAWAKGLNVTGSNEISLSWFDANDKWLGQNVSKQVAKGTSNWTKLTIDTVAPAGAASVQLHLKSGDNNGSVWFDDVVLS</sequence>
<evidence type="ECO:0000313" key="7">
    <source>
        <dbReference type="Proteomes" id="UP000249341"/>
    </source>
</evidence>
<keyword evidence="1 3" id="KW-0378">Hydrolase</keyword>
<evidence type="ECO:0000256" key="2">
    <source>
        <dbReference type="ARBA" id="ARBA00023295"/>
    </source>
</evidence>
<evidence type="ECO:0000313" key="6">
    <source>
        <dbReference type="EMBL" id="RAK38152.1"/>
    </source>
</evidence>
<keyword evidence="7" id="KW-1185">Reference proteome</keyword>
<name>A0A327ZDD1_9ACTN</name>
<evidence type="ECO:0000256" key="1">
    <source>
        <dbReference type="ARBA" id="ARBA00022801"/>
    </source>
</evidence>
<dbReference type="AlphaFoldDB" id="A0A327ZDD1"/>
<evidence type="ECO:0000256" key="4">
    <source>
        <dbReference type="SAM" id="SignalP"/>
    </source>
</evidence>
<comment type="similarity">
    <text evidence="3">Belongs to the glycosyl hydrolase 5 (cellulase A) family.</text>
</comment>
<keyword evidence="4" id="KW-0732">Signal</keyword>
<evidence type="ECO:0000259" key="5">
    <source>
        <dbReference type="Pfam" id="PF00150"/>
    </source>
</evidence>
<proteinExistence type="inferred from homology"/>
<dbReference type="SUPFAM" id="SSF51445">
    <property type="entry name" value="(Trans)glycosidases"/>
    <property type="match status" value="1"/>
</dbReference>
<dbReference type="Pfam" id="PF00150">
    <property type="entry name" value="Cellulase"/>
    <property type="match status" value="1"/>
</dbReference>
<dbReference type="GO" id="GO:0004553">
    <property type="term" value="F:hydrolase activity, hydrolyzing O-glycosyl compounds"/>
    <property type="evidence" value="ECO:0007669"/>
    <property type="project" value="InterPro"/>
</dbReference>
<comment type="caution">
    <text evidence="6">The sequence shown here is derived from an EMBL/GenBank/DDBJ whole genome shotgun (WGS) entry which is preliminary data.</text>
</comment>
<dbReference type="Gene3D" id="3.20.20.80">
    <property type="entry name" value="Glycosidases"/>
    <property type="match status" value="1"/>
</dbReference>
<organism evidence="6 7">
    <name type="scientific">Actinoplanes lutulentus</name>
    <dbReference type="NCBI Taxonomy" id="1287878"/>
    <lineage>
        <taxon>Bacteria</taxon>
        <taxon>Bacillati</taxon>
        <taxon>Actinomycetota</taxon>
        <taxon>Actinomycetes</taxon>
        <taxon>Micromonosporales</taxon>
        <taxon>Micromonosporaceae</taxon>
        <taxon>Actinoplanes</taxon>
    </lineage>
</organism>
<dbReference type="SUPFAM" id="SSF49785">
    <property type="entry name" value="Galactose-binding domain-like"/>
    <property type="match status" value="1"/>
</dbReference>
<feature type="chain" id="PRO_5039077982" evidence="4">
    <location>
        <begin position="24"/>
        <end position="507"/>
    </location>
</feature>
<accession>A0A327ZDD1</accession>
<evidence type="ECO:0000256" key="3">
    <source>
        <dbReference type="RuleBase" id="RU361153"/>
    </source>
</evidence>
<dbReference type="OrthoDB" id="5100409at2"/>
<protein>
    <submittedName>
        <fullName evidence="6">Cellulase (Glycosyl hydrolase family 5)</fullName>
    </submittedName>
</protein>
<feature type="domain" description="Glycoside hydrolase family 5" evidence="5">
    <location>
        <begin position="78"/>
        <end position="295"/>
    </location>
</feature>
<dbReference type="RefSeq" id="WP_111649279.1">
    <property type="nucleotide sequence ID" value="NZ_JACHWI010000002.1"/>
</dbReference>
<dbReference type="Gene3D" id="2.60.120.260">
    <property type="entry name" value="Galactose-binding domain-like"/>
    <property type="match status" value="1"/>
</dbReference>
<dbReference type="InterPro" id="IPR001547">
    <property type="entry name" value="Glyco_hydro_5"/>
</dbReference>
<dbReference type="InterPro" id="IPR008979">
    <property type="entry name" value="Galactose-bd-like_sf"/>
</dbReference>
<keyword evidence="2 3" id="KW-0326">Glycosidase</keyword>
<feature type="signal peptide" evidence="4">
    <location>
        <begin position="1"/>
        <end position="23"/>
    </location>
</feature>
<dbReference type="InterPro" id="IPR017853">
    <property type="entry name" value="GH"/>
</dbReference>
<dbReference type="GO" id="GO:0000272">
    <property type="term" value="P:polysaccharide catabolic process"/>
    <property type="evidence" value="ECO:0007669"/>
    <property type="project" value="InterPro"/>
</dbReference>
<dbReference type="EMBL" id="QLMJ01000005">
    <property type="protein sequence ID" value="RAK38152.1"/>
    <property type="molecule type" value="Genomic_DNA"/>
</dbReference>